<dbReference type="Proteomes" id="UP000788993">
    <property type="component" value="Unassembled WGS sequence"/>
</dbReference>
<dbReference type="EMBL" id="JAEUBD010000095">
    <property type="protein sequence ID" value="KAH3677877.1"/>
    <property type="molecule type" value="Genomic_DNA"/>
</dbReference>
<organism evidence="1 2">
    <name type="scientific">Ogataea polymorpha</name>
    <dbReference type="NCBI Taxonomy" id="460523"/>
    <lineage>
        <taxon>Eukaryota</taxon>
        <taxon>Fungi</taxon>
        <taxon>Dikarya</taxon>
        <taxon>Ascomycota</taxon>
        <taxon>Saccharomycotina</taxon>
        <taxon>Pichiomycetes</taxon>
        <taxon>Pichiales</taxon>
        <taxon>Pichiaceae</taxon>
        <taxon>Ogataea</taxon>
    </lineage>
</organism>
<reference evidence="1" key="2">
    <citation type="submission" date="2021-01" db="EMBL/GenBank/DDBJ databases">
        <authorList>
            <person name="Schikora-Tamarit M.A."/>
        </authorList>
    </citation>
    <scope>NUCLEOTIDE SEQUENCE</scope>
    <source>
        <strain evidence="1">NCAIM Y.01608</strain>
    </source>
</reference>
<name>A0A9P8PUL3_9ASCO</name>
<accession>A0A9P8PUL3</accession>
<gene>
    <name evidence="1" type="ORF">OGATHE_000531</name>
</gene>
<comment type="caution">
    <text evidence="1">The sequence shown here is derived from an EMBL/GenBank/DDBJ whole genome shotgun (WGS) entry which is preliminary data.</text>
</comment>
<protein>
    <submittedName>
        <fullName evidence="1">Uncharacterized protein</fullName>
    </submittedName>
</protein>
<evidence type="ECO:0000313" key="2">
    <source>
        <dbReference type="Proteomes" id="UP000788993"/>
    </source>
</evidence>
<keyword evidence="2" id="KW-1185">Reference proteome</keyword>
<evidence type="ECO:0000313" key="1">
    <source>
        <dbReference type="EMBL" id="KAH3677877.1"/>
    </source>
</evidence>
<sequence>MLVIHPYTTVSSRACLSFFSASALSVPWTMILASVGSYSAETTVPVLTHVSTLAQDGNLTSVSWPGEGMKSLTGFSAYSLASIDAPLHLIGWLKSGAMSAAM</sequence>
<dbReference type="AlphaFoldDB" id="A0A9P8PUL3"/>
<reference evidence="1" key="1">
    <citation type="journal article" date="2021" name="Open Biol.">
        <title>Shared evolutionary footprints suggest mitochondrial oxidative damage underlies multiple complex I losses in fungi.</title>
        <authorList>
            <person name="Schikora-Tamarit M.A."/>
            <person name="Marcet-Houben M."/>
            <person name="Nosek J."/>
            <person name="Gabaldon T."/>
        </authorList>
    </citation>
    <scope>NUCLEOTIDE SEQUENCE</scope>
    <source>
        <strain evidence="1">NCAIM Y.01608</strain>
    </source>
</reference>
<proteinExistence type="predicted"/>